<proteinExistence type="inferred from homology"/>
<dbReference type="PRINTS" id="PR01035">
    <property type="entry name" value="TCRTETA"/>
</dbReference>
<dbReference type="KEGG" id="tpx:Turpa_0002"/>
<keyword evidence="11" id="KW-1185">Reference proteome</keyword>
<name>I4BBZ7_TURPD</name>
<keyword evidence="4" id="KW-0813">Transport</keyword>
<comment type="function">
    <text evidence="1">Resistance to tetracycline by an active tetracycline efflux. This is an energy-dependent process that decreases the accumulation of the antibiotic in whole cells. This protein functions as a metal-tetracycline/H(+) antiporter.</text>
</comment>
<geneLocation type="plasmid" evidence="10 11">
    <name>pTURPA.01</name>
</geneLocation>
<feature type="transmembrane region" description="Helical" evidence="8">
    <location>
        <begin position="387"/>
        <end position="407"/>
    </location>
</feature>
<organism evidence="10 11">
    <name type="scientific">Turneriella parva (strain ATCC BAA-1111 / DSM 21527 / NCTC 11395 / H)</name>
    <name type="common">Leptospira parva</name>
    <dbReference type="NCBI Taxonomy" id="869212"/>
    <lineage>
        <taxon>Bacteria</taxon>
        <taxon>Pseudomonadati</taxon>
        <taxon>Spirochaetota</taxon>
        <taxon>Spirochaetia</taxon>
        <taxon>Leptospirales</taxon>
        <taxon>Leptospiraceae</taxon>
        <taxon>Turneriella</taxon>
    </lineage>
</organism>
<feature type="domain" description="Major facilitator superfamily (MFS) profile" evidence="9">
    <location>
        <begin position="5"/>
        <end position="414"/>
    </location>
</feature>
<evidence type="ECO:0000259" key="9">
    <source>
        <dbReference type="PROSITE" id="PS50850"/>
    </source>
</evidence>
<evidence type="ECO:0000256" key="7">
    <source>
        <dbReference type="ARBA" id="ARBA00023136"/>
    </source>
</evidence>
<sequence>MARPNLKVVYLIVFLDMLGFGVIIPVLRDLTAYLVQNGTSASWPPEVFMGVLMASYSGAQMLSAPFIGRLSDIYGRRPVFLFSAIGNLASYVIWILSSSYWVFLFGRIVSGITGGNIAIAQSILADNTSADERPRAMGLLGAAIGMGFVLGPFLGVVMIKIKHHINLDMPEINHFWFIGIVPLLLSVLPPIMIMFNRGDIWGRASGSDGCSALVAVVQSLARVGDRAIYVAHLLTQLSFVAFEVLFAWILQHQYGFDLKDTYYYFGAQGLILAIVQGGIYRRVEKRRPPEYWVRAGFLASAMGMLLLPWIGYMPATLIFGLTIKTVLLTMLIVFMTLALGFSAPSIQAYASLRAATTTQGQTMGNLQALASMARFVAPLVATSLYAAWLPLPFVFGGIACFVAWIVFRRQTSIQAG</sequence>
<dbReference type="AlphaFoldDB" id="I4BBZ7"/>
<dbReference type="PROSITE" id="PS50850">
    <property type="entry name" value="MFS"/>
    <property type="match status" value="1"/>
</dbReference>
<dbReference type="InterPro" id="IPR011701">
    <property type="entry name" value="MFS"/>
</dbReference>
<dbReference type="InterPro" id="IPR036259">
    <property type="entry name" value="MFS_trans_sf"/>
</dbReference>
<evidence type="ECO:0000256" key="3">
    <source>
        <dbReference type="ARBA" id="ARBA00007520"/>
    </source>
</evidence>
<feature type="transmembrane region" description="Helical" evidence="8">
    <location>
        <begin position="291"/>
        <end position="311"/>
    </location>
</feature>
<feature type="transmembrane region" description="Helical" evidence="8">
    <location>
        <begin position="227"/>
        <end position="250"/>
    </location>
</feature>
<feature type="transmembrane region" description="Helical" evidence="8">
    <location>
        <begin position="262"/>
        <end position="279"/>
    </location>
</feature>
<dbReference type="Pfam" id="PF07690">
    <property type="entry name" value="MFS_1"/>
    <property type="match status" value="1"/>
</dbReference>
<dbReference type="Gene3D" id="1.20.1250.20">
    <property type="entry name" value="MFS general substrate transporter like domains"/>
    <property type="match status" value="1"/>
</dbReference>
<evidence type="ECO:0000256" key="4">
    <source>
        <dbReference type="ARBA" id="ARBA00022448"/>
    </source>
</evidence>
<keyword evidence="5 8" id="KW-0812">Transmembrane</keyword>
<feature type="transmembrane region" description="Helical" evidence="8">
    <location>
        <begin position="317"/>
        <end position="341"/>
    </location>
</feature>
<dbReference type="PANTHER" id="PTHR23504:SF15">
    <property type="entry name" value="MAJOR FACILITATOR SUPERFAMILY (MFS) PROFILE DOMAIN-CONTAINING PROTEIN"/>
    <property type="match status" value="1"/>
</dbReference>
<dbReference type="CDD" id="cd17330">
    <property type="entry name" value="MFS_SLC46_TetA_like"/>
    <property type="match status" value="1"/>
</dbReference>
<evidence type="ECO:0000256" key="5">
    <source>
        <dbReference type="ARBA" id="ARBA00022692"/>
    </source>
</evidence>
<comment type="subcellular location">
    <subcellularLocation>
        <location evidence="2">Membrane</location>
        <topology evidence="2">Multi-pass membrane protein</topology>
    </subcellularLocation>
</comment>
<evidence type="ECO:0000313" key="10">
    <source>
        <dbReference type="EMBL" id="AFM14804.1"/>
    </source>
</evidence>
<feature type="transmembrane region" description="Helical" evidence="8">
    <location>
        <begin position="175"/>
        <end position="195"/>
    </location>
</feature>
<dbReference type="PROSITE" id="PS00216">
    <property type="entry name" value="SUGAR_TRANSPORT_1"/>
    <property type="match status" value="1"/>
</dbReference>
<feature type="transmembrane region" description="Helical" evidence="8">
    <location>
        <begin position="7"/>
        <end position="27"/>
    </location>
</feature>
<keyword evidence="7 8" id="KW-0472">Membrane</keyword>
<feature type="transmembrane region" description="Helical" evidence="8">
    <location>
        <begin position="79"/>
        <end position="96"/>
    </location>
</feature>
<dbReference type="HOGENOM" id="CLU_001265_10_11_12"/>
<evidence type="ECO:0000256" key="8">
    <source>
        <dbReference type="SAM" id="Phobius"/>
    </source>
</evidence>
<dbReference type="EMBL" id="CP002960">
    <property type="protein sequence ID" value="AFM14804.1"/>
    <property type="molecule type" value="Genomic_DNA"/>
</dbReference>
<keyword evidence="10" id="KW-0614">Plasmid</keyword>
<dbReference type="SUPFAM" id="SSF103473">
    <property type="entry name" value="MFS general substrate transporter"/>
    <property type="match status" value="1"/>
</dbReference>
<dbReference type="InterPro" id="IPR005829">
    <property type="entry name" value="Sugar_transporter_CS"/>
</dbReference>
<dbReference type="InterPro" id="IPR020846">
    <property type="entry name" value="MFS_dom"/>
</dbReference>
<evidence type="ECO:0000313" key="11">
    <source>
        <dbReference type="Proteomes" id="UP000006048"/>
    </source>
</evidence>
<dbReference type="GO" id="GO:0022857">
    <property type="term" value="F:transmembrane transporter activity"/>
    <property type="evidence" value="ECO:0007669"/>
    <property type="project" value="InterPro"/>
</dbReference>
<evidence type="ECO:0000256" key="2">
    <source>
        <dbReference type="ARBA" id="ARBA00004141"/>
    </source>
</evidence>
<accession>I4BBZ7</accession>
<comment type="similarity">
    <text evidence="3">Belongs to the major facilitator superfamily. TCR/Tet family.</text>
</comment>
<keyword evidence="6 8" id="KW-1133">Transmembrane helix</keyword>
<evidence type="ECO:0000256" key="1">
    <source>
        <dbReference type="ARBA" id="ARBA00003279"/>
    </source>
</evidence>
<gene>
    <name evidence="10" type="ordered locus">Turpa_0002</name>
</gene>
<feature type="transmembrane region" description="Helical" evidence="8">
    <location>
        <begin position="136"/>
        <end position="155"/>
    </location>
</feature>
<dbReference type="InterPro" id="IPR001958">
    <property type="entry name" value="Tet-R_TetA/multi-R_MdtG-like"/>
</dbReference>
<evidence type="ECO:0000256" key="6">
    <source>
        <dbReference type="ARBA" id="ARBA00022989"/>
    </source>
</evidence>
<reference evidence="10 11" key="1">
    <citation type="submission" date="2012-06" db="EMBL/GenBank/DDBJ databases">
        <title>The complete plasmid of genome of Turneriella parva DSM 21527.</title>
        <authorList>
            <consortium name="US DOE Joint Genome Institute (JGI-PGF)"/>
            <person name="Lucas S."/>
            <person name="Han J."/>
            <person name="Lapidus A."/>
            <person name="Bruce D."/>
            <person name="Goodwin L."/>
            <person name="Pitluck S."/>
            <person name="Peters L."/>
            <person name="Kyrpides N."/>
            <person name="Mavromatis K."/>
            <person name="Ivanova N."/>
            <person name="Mikhailova N."/>
            <person name="Chertkov O."/>
            <person name="Detter J.C."/>
            <person name="Tapia R."/>
            <person name="Han C."/>
            <person name="Land M."/>
            <person name="Hauser L."/>
            <person name="Markowitz V."/>
            <person name="Cheng J.-F."/>
            <person name="Hugenholtz P."/>
            <person name="Woyke T."/>
            <person name="Wu D."/>
            <person name="Gronow S."/>
            <person name="Wellnitz S."/>
            <person name="Brambilla E."/>
            <person name="Klenk H.-P."/>
            <person name="Eisen J.A."/>
        </authorList>
    </citation>
    <scope>NUCLEOTIDE SEQUENCE [LARGE SCALE GENOMIC DNA]</scope>
    <source>
        <strain evidence="11">ATCC BAA-1111 / DSM 21527 / NCTC 11395 / H</strain>
        <plasmid evidence="11">Plasmid pTURPA.01</plasmid>
    </source>
</reference>
<dbReference type="PANTHER" id="PTHR23504">
    <property type="entry name" value="MAJOR FACILITATOR SUPERFAMILY DOMAIN-CONTAINING PROTEIN 10"/>
    <property type="match status" value="1"/>
</dbReference>
<feature type="transmembrane region" description="Helical" evidence="8">
    <location>
        <begin position="47"/>
        <end position="67"/>
    </location>
</feature>
<dbReference type="Proteomes" id="UP000006048">
    <property type="component" value="Plasmid pTURPA.01"/>
</dbReference>
<protein>
    <submittedName>
        <fullName evidence="10">Major facilitator superfamily MFS_1</fullName>
    </submittedName>
</protein>
<dbReference type="GO" id="GO:0016020">
    <property type="term" value="C:membrane"/>
    <property type="evidence" value="ECO:0007669"/>
    <property type="project" value="UniProtKB-SubCell"/>
</dbReference>